<sequence>HYKGLHLGSKLMKFALDLAKEKGKKRVWLGVWEHNEPAKAFYSHWGFKRFSQHTFPVGSDPQTDELWELLL</sequence>
<dbReference type="Gene3D" id="3.40.630.30">
    <property type="match status" value="1"/>
</dbReference>
<dbReference type="AlphaFoldDB" id="A0A9D5X4I7"/>
<dbReference type="InterPro" id="IPR000182">
    <property type="entry name" value="GNAT_dom"/>
</dbReference>
<protein>
    <submittedName>
        <fullName evidence="2">GNAT family N-acetyltransferase</fullName>
    </submittedName>
</protein>
<dbReference type="GO" id="GO:0016747">
    <property type="term" value="F:acyltransferase activity, transferring groups other than amino-acyl groups"/>
    <property type="evidence" value="ECO:0007669"/>
    <property type="project" value="InterPro"/>
</dbReference>
<gene>
    <name evidence="2" type="ORF">HXK24_06715</name>
</gene>
<accession>A0A9D5X4I7</accession>
<dbReference type="Proteomes" id="UP000787322">
    <property type="component" value="Unassembled WGS sequence"/>
</dbReference>
<organism evidence="2 3">
    <name type="scientific">Lancefieldella parvula</name>
    <dbReference type="NCBI Taxonomy" id="1382"/>
    <lineage>
        <taxon>Bacteria</taxon>
        <taxon>Bacillati</taxon>
        <taxon>Actinomycetota</taxon>
        <taxon>Coriobacteriia</taxon>
        <taxon>Coriobacteriales</taxon>
        <taxon>Atopobiaceae</taxon>
        <taxon>Lancefieldella</taxon>
    </lineage>
</organism>
<evidence type="ECO:0000313" key="2">
    <source>
        <dbReference type="EMBL" id="MBF4803484.1"/>
    </source>
</evidence>
<proteinExistence type="predicted"/>
<dbReference type="InterPro" id="IPR016181">
    <property type="entry name" value="Acyl_CoA_acyltransferase"/>
</dbReference>
<comment type="caution">
    <text evidence="2">The sequence shown here is derived from an EMBL/GenBank/DDBJ whole genome shotgun (WGS) entry which is preliminary data.</text>
</comment>
<reference evidence="2" key="1">
    <citation type="submission" date="2020-04" db="EMBL/GenBank/DDBJ databases">
        <title>Deep metagenomics examines the oral microbiome during advanced dental caries in children, revealing novel taxa and co-occurrences with host molecules.</title>
        <authorList>
            <person name="Baker J.L."/>
            <person name="Morton J.T."/>
            <person name="Dinis M."/>
            <person name="Alvarez R."/>
            <person name="Tran N.C."/>
            <person name="Knight R."/>
            <person name="Edlund A."/>
        </authorList>
    </citation>
    <scope>NUCLEOTIDE SEQUENCE</scope>
    <source>
        <strain evidence="2">JCVI_3_bin.11</strain>
    </source>
</reference>
<dbReference type="SUPFAM" id="SSF55729">
    <property type="entry name" value="Acyl-CoA N-acyltransferases (Nat)"/>
    <property type="match status" value="1"/>
</dbReference>
<dbReference type="CDD" id="cd04301">
    <property type="entry name" value="NAT_SF"/>
    <property type="match status" value="1"/>
</dbReference>
<evidence type="ECO:0000313" key="3">
    <source>
        <dbReference type="Proteomes" id="UP000787322"/>
    </source>
</evidence>
<dbReference type="Pfam" id="PF00583">
    <property type="entry name" value="Acetyltransf_1"/>
    <property type="match status" value="1"/>
</dbReference>
<evidence type="ECO:0000259" key="1">
    <source>
        <dbReference type="PROSITE" id="PS51186"/>
    </source>
</evidence>
<dbReference type="PROSITE" id="PS51186">
    <property type="entry name" value="GNAT"/>
    <property type="match status" value="1"/>
</dbReference>
<feature type="non-terminal residue" evidence="2">
    <location>
        <position position="1"/>
    </location>
</feature>
<name>A0A9D5X4I7_9ACTN</name>
<feature type="domain" description="N-acetyltransferase" evidence="1">
    <location>
        <begin position="1"/>
        <end position="71"/>
    </location>
</feature>
<dbReference type="EMBL" id="JABZGU010000233">
    <property type="protein sequence ID" value="MBF4803484.1"/>
    <property type="molecule type" value="Genomic_DNA"/>
</dbReference>